<dbReference type="GO" id="GO:0003995">
    <property type="term" value="F:acyl-CoA dehydrogenase activity"/>
    <property type="evidence" value="ECO:0007669"/>
    <property type="project" value="TreeGrafter"/>
</dbReference>
<gene>
    <name evidence="10" type="ORF">CF165_27640</name>
</gene>
<dbReference type="GO" id="GO:0050660">
    <property type="term" value="F:flavin adenine dinucleotide binding"/>
    <property type="evidence" value="ECO:0007669"/>
    <property type="project" value="InterPro"/>
</dbReference>
<dbReference type="PANTHER" id="PTHR43884:SF20">
    <property type="entry name" value="ACYL-COA DEHYDROGENASE FADE28"/>
    <property type="match status" value="1"/>
</dbReference>
<comment type="caution">
    <text evidence="10">The sequence shown here is derived from an EMBL/GenBank/DDBJ whole genome shotgun (WGS) entry which is preliminary data.</text>
</comment>
<dbReference type="AlphaFoldDB" id="A0A229SYT7"/>
<dbReference type="Gene3D" id="1.10.540.10">
    <property type="entry name" value="Acyl-CoA dehydrogenase/oxidase, N-terminal domain"/>
    <property type="match status" value="1"/>
</dbReference>
<keyword evidence="4 6" id="KW-0274">FAD</keyword>
<dbReference type="InterPro" id="IPR036250">
    <property type="entry name" value="AcylCo_DH-like_C"/>
</dbReference>
<dbReference type="InterPro" id="IPR009100">
    <property type="entry name" value="AcylCoA_DH/oxidase_NM_dom_sf"/>
</dbReference>
<keyword evidence="11" id="KW-1185">Reference proteome</keyword>
<dbReference type="OrthoDB" id="8677713at2"/>
<dbReference type="Gene3D" id="1.20.140.10">
    <property type="entry name" value="Butyryl-CoA Dehydrogenase, subunit A, domain 3"/>
    <property type="match status" value="1"/>
</dbReference>
<evidence type="ECO:0000313" key="10">
    <source>
        <dbReference type="EMBL" id="OXM64118.1"/>
    </source>
</evidence>
<dbReference type="Pfam" id="PF00441">
    <property type="entry name" value="Acyl-CoA_dh_1"/>
    <property type="match status" value="1"/>
</dbReference>
<dbReference type="Pfam" id="PF02770">
    <property type="entry name" value="Acyl-CoA_dh_M"/>
    <property type="match status" value="1"/>
</dbReference>
<evidence type="ECO:0000256" key="1">
    <source>
        <dbReference type="ARBA" id="ARBA00001974"/>
    </source>
</evidence>
<evidence type="ECO:0000259" key="7">
    <source>
        <dbReference type="Pfam" id="PF00441"/>
    </source>
</evidence>
<proteinExistence type="inferred from homology"/>
<accession>A0A229SYT7</accession>
<feature type="domain" description="Acyl-CoA dehydrogenase/oxidase C-terminal" evidence="7">
    <location>
        <begin position="231"/>
        <end position="374"/>
    </location>
</feature>
<dbReference type="Pfam" id="PF02771">
    <property type="entry name" value="Acyl-CoA_dh_N"/>
    <property type="match status" value="1"/>
</dbReference>
<reference evidence="11" key="1">
    <citation type="submission" date="2017-07" db="EMBL/GenBank/DDBJ databases">
        <title>Comparative genome mining reveals phylogenetic distribution patterns of secondary metabolites in Amycolatopsis.</title>
        <authorList>
            <person name="Adamek M."/>
            <person name="Alanjary M."/>
            <person name="Sales-Ortells H."/>
            <person name="Goodfellow M."/>
            <person name="Bull A.T."/>
            <person name="Kalinowski J."/>
            <person name="Ziemert N."/>
        </authorList>
    </citation>
    <scope>NUCLEOTIDE SEQUENCE [LARGE SCALE GENOMIC DNA]</scope>
    <source>
        <strain evidence="11">H5</strain>
    </source>
</reference>
<organism evidence="10 11">
    <name type="scientific">Amycolatopsis vastitatis</name>
    <dbReference type="NCBI Taxonomy" id="1905142"/>
    <lineage>
        <taxon>Bacteria</taxon>
        <taxon>Bacillati</taxon>
        <taxon>Actinomycetota</taxon>
        <taxon>Actinomycetes</taxon>
        <taxon>Pseudonocardiales</taxon>
        <taxon>Pseudonocardiaceae</taxon>
        <taxon>Amycolatopsis</taxon>
    </lineage>
</organism>
<feature type="domain" description="Acyl-CoA oxidase/dehydrogenase middle" evidence="8">
    <location>
        <begin position="128"/>
        <end position="202"/>
    </location>
</feature>
<comment type="similarity">
    <text evidence="2 6">Belongs to the acyl-CoA dehydrogenase family.</text>
</comment>
<dbReference type="InterPro" id="IPR006091">
    <property type="entry name" value="Acyl-CoA_Oxase/DH_mid-dom"/>
</dbReference>
<feature type="domain" description="Acyl-CoA dehydrogenase/oxidase N-terminal" evidence="9">
    <location>
        <begin position="11"/>
        <end position="124"/>
    </location>
</feature>
<dbReference type="SUPFAM" id="SSF47203">
    <property type="entry name" value="Acyl-CoA dehydrogenase C-terminal domain-like"/>
    <property type="match status" value="1"/>
</dbReference>
<keyword evidence="3 6" id="KW-0285">Flavoprotein</keyword>
<evidence type="ECO:0000313" key="11">
    <source>
        <dbReference type="Proteomes" id="UP000215199"/>
    </source>
</evidence>
<dbReference type="InterPro" id="IPR009075">
    <property type="entry name" value="AcylCo_DH/oxidase_C"/>
</dbReference>
<dbReference type="EMBL" id="NMUL01000030">
    <property type="protein sequence ID" value="OXM64118.1"/>
    <property type="molecule type" value="Genomic_DNA"/>
</dbReference>
<sequence>MTETALAGVLTEEQLQLREVLRAFLGKRSAEPDVRRQMATVAGYDAEVWRQLGGELLLSGLAIPEEYGGSGFGYAELGLVFEEMGRALLCAPYFGTVALAAEVLLRAGDESAAKDLLPGIASGETIAALALTEPAGRWDESGVTTRAERVADRWRLTGTKTYVLDGHTADLLLVVARTGAGIALFAVDTANGPVAGLRRTALPTLDQTRKQARLDFDAVPARLVGEAGGAWPAVERTLAAAAVLLAAEQLGGASRALELAVDYAKIREQYGRAIGSFQAVKHRLADMLTDVECARSAVQDGLRALAGGDATELLTAASVAKAFCSEVFTRVAAGAVQVHGGIGFTWEHPAQLYFKRAKGSEVLLGTPAEHRARLAGLLGL</sequence>
<evidence type="ECO:0000259" key="9">
    <source>
        <dbReference type="Pfam" id="PF02771"/>
    </source>
</evidence>
<dbReference type="InterPro" id="IPR013786">
    <property type="entry name" value="AcylCoA_DH/ox_N"/>
</dbReference>
<dbReference type="InterPro" id="IPR046373">
    <property type="entry name" value="Acyl-CoA_Oxase/DH_mid-dom_sf"/>
</dbReference>
<evidence type="ECO:0000256" key="2">
    <source>
        <dbReference type="ARBA" id="ARBA00009347"/>
    </source>
</evidence>
<dbReference type="Proteomes" id="UP000215199">
    <property type="component" value="Unassembled WGS sequence"/>
</dbReference>
<evidence type="ECO:0000256" key="6">
    <source>
        <dbReference type="RuleBase" id="RU362125"/>
    </source>
</evidence>
<protein>
    <submittedName>
        <fullName evidence="10">Acyl-CoA dehydrogenase</fullName>
    </submittedName>
</protein>
<evidence type="ECO:0000256" key="4">
    <source>
        <dbReference type="ARBA" id="ARBA00022827"/>
    </source>
</evidence>
<evidence type="ECO:0000256" key="5">
    <source>
        <dbReference type="ARBA" id="ARBA00023002"/>
    </source>
</evidence>
<dbReference type="InterPro" id="IPR037069">
    <property type="entry name" value="AcylCoA_DH/ox_N_sf"/>
</dbReference>
<dbReference type="Gene3D" id="2.40.110.10">
    <property type="entry name" value="Butyryl-CoA Dehydrogenase, subunit A, domain 2"/>
    <property type="match status" value="1"/>
</dbReference>
<dbReference type="PANTHER" id="PTHR43884">
    <property type="entry name" value="ACYL-COA DEHYDROGENASE"/>
    <property type="match status" value="1"/>
</dbReference>
<keyword evidence="5 6" id="KW-0560">Oxidoreductase</keyword>
<dbReference type="RefSeq" id="WP_093950488.1">
    <property type="nucleotide sequence ID" value="NZ_NMUL01000030.1"/>
</dbReference>
<dbReference type="CDD" id="cd00567">
    <property type="entry name" value="ACAD"/>
    <property type="match status" value="1"/>
</dbReference>
<name>A0A229SYT7_9PSEU</name>
<evidence type="ECO:0000256" key="3">
    <source>
        <dbReference type="ARBA" id="ARBA00022630"/>
    </source>
</evidence>
<evidence type="ECO:0000259" key="8">
    <source>
        <dbReference type="Pfam" id="PF02770"/>
    </source>
</evidence>
<dbReference type="SUPFAM" id="SSF56645">
    <property type="entry name" value="Acyl-CoA dehydrogenase NM domain-like"/>
    <property type="match status" value="1"/>
</dbReference>
<comment type="cofactor">
    <cofactor evidence="1 6">
        <name>FAD</name>
        <dbReference type="ChEBI" id="CHEBI:57692"/>
    </cofactor>
</comment>